<protein>
    <submittedName>
        <fullName evidence="1">Uncharacterized protein</fullName>
    </submittedName>
</protein>
<accession>A0A926F1S8</accession>
<name>A0A926F1S8_9BACT</name>
<evidence type="ECO:0000313" key="1">
    <source>
        <dbReference type="EMBL" id="MBC8593066.1"/>
    </source>
</evidence>
<evidence type="ECO:0000313" key="2">
    <source>
        <dbReference type="Proteomes" id="UP000651085"/>
    </source>
</evidence>
<reference evidence="1" key="1">
    <citation type="submission" date="2020-08" db="EMBL/GenBank/DDBJ databases">
        <title>Genome public.</title>
        <authorList>
            <person name="Liu C."/>
            <person name="Sun Q."/>
        </authorList>
    </citation>
    <scope>NUCLEOTIDE SEQUENCE</scope>
    <source>
        <strain evidence="1">N12</strain>
    </source>
</reference>
<gene>
    <name evidence="1" type="ORF">H8744_07310</name>
</gene>
<organism evidence="1 2">
    <name type="scientific">Jilunia laotingensis</name>
    <dbReference type="NCBI Taxonomy" id="2763675"/>
    <lineage>
        <taxon>Bacteria</taxon>
        <taxon>Pseudomonadati</taxon>
        <taxon>Bacteroidota</taxon>
        <taxon>Bacteroidia</taxon>
        <taxon>Bacteroidales</taxon>
        <taxon>Bacteroidaceae</taxon>
        <taxon>Jilunia</taxon>
    </lineage>
</organism>
<dbReference type="RefSeq" id="WP_262434227.1">
    <property type="nucleotide sequence ID" value="NZ_JACRTF010000001.1"/>
</dbReference>
<sequence>MNKLSFLKRPLIWLSRICHRCGYGVHSPFAFELITCLIYEKTPYYAYEQLKAEEKKQRRNHAKGWKCEPLKVKRLLFRLVNRVQPETIVDAGVPSSSSLYLQSGKVGANYVFASDLSELFLESDMPVDFLYLHNAKNLAFTEEVFRICAARTTQKSVFVIGEIHVSKAMRELWKKMQSDEKVGITFDLYDVGILFFDKTKIKQHYIVNF</sequence>
<comment type="caution">
    <text evidence="1">The sequence shown here is derived from an EMBL/GenBank/DDBJ whole genome shotgun (WGS) entry which is preliminary data.</text>
</comment>
<keyword evidence="2" id="KW-1185">Reference proteome</keyword>
<dbReference type="Proteomes" id="UP000651085">
    <property type="component" value="Unassembled WGS sequence"/>
</dbReference>
<dbReference type="EMBL" id="JACRTF010000001">
    <property type="protein sequence ID" value="MBC8593066.1"/>
    <property type="molecule type" value="Genomic_DNA"/>
</dbReference>
<proteinExistence type="predicted"/>
<dbReference type="AlphaFoldDB" id="A0A926F1S8"/>